<dbReference type="GO" id="GO:0005634">
    <property type="term" value="C:nucleus"/>
    <property type="evidence" value="ECO:0007669"/>
    <property type="project" value="UniProtKB-SubCell"/>
</dbReference>
<dbReference type="InParanoid" id="E3NNI5"/>
<dbReference type="PROSITE" id="PS50061">
    <property type="entry name" value="ETS_DOMAIN_3"/>
    <property type="match status" value="2"/>
</dbReference>
<protein>
    <submittedName>
        <fullName evidence="6">CRE-LIN-1 protein</fullName>
    </submittedName>
</protein>
<accession>E3NNI5</accession>
<keyword evidence="2 3" id="KW-0238">DNA-binding</keyword>
<evidence type="ECO:0000313" key="6">
    <source>
        <dbReference type="EMBL" id="EFP10702.1"/>
    </source>
</evidence>
<sequence length="481" mass="52826">NSSSSIDSTITLWQFLLELLQQEQSGDIIEWTRGADGEFRLIDAEAVARKWGQRKAKPHMNYDKLSRALRYYYEKNIIKKVSNSSSSIESTITLWQFLLELLQQEQSGDIIEWTRGADGEFRLIDAEAVARKWGQRKAKPHMNYDKLSRALRYYYEKNIIKKVSVIGKKFVYRFVTTDTALHSSNPPSSDYCTPQTLKMCYVKDEKDIPHEIPSFLSGNVPQPIQHQRTDFSTLSLLGTDSPNAAHSVSTPSPTDSVCSPSSSVASSATPSTSSPIEDTRHQHSRKRSLSPQSSCATSSASTYTTSTSTTVAQPPPSKKGMKPNPLNLTATSNFCVPPISPLLMLQQHHQNSPLFQSQIGQLYAITAANALASAGLYGPQISPMLTSQSPFRSPLTTPKNLGGGLGDIGRTPGSTVDSQVFQFPPVSAFSTTNSSFLNTFTNLISPMAPFMMPSSSSTSFKFPSTSDSLKTPTVPIKMPTL</sequence>
<evidence type="ECO:0000256" key="2">
    <source>
        <dbReference type="ARBA" id="ARBA00023125"/>
    </source>
</evidence>
<evidence type="ECO:0000313" key="7">
    <source>
        <dbReference type="Proteomes" id="UP000008281"/>
    </source>
</evidence>
<feature type="non-terminal residue" evidence="6">
    <location>
        <position position="1"/>
    </location>
</feature>
<dbReference type="GO" id="GO:0030154">
    <property type="term" value="P:cell differentiation"/>
    <property type="evidence" value="ECO:0007669"/>
    <property type="project" value="TreeGrafter"/>
</dbReference>
<feature type="compositionally biased region" description="Polar residues" evidence="4">
    <location>
        <begin position="234"/>
        <end position="246"/>
    </location>
</feature>
<dbReference type="SUPFAM" id="SSF46785">
    <property type="entry name" value="Winged helix' DNA-binding domain"/>
    <property type="match status" value="2"/>
</dbReference>
<dbReference type="OrthoDB" id="10067219at2759"/>
<feature type="compositionally biased region" description="Low complexity" evidence="4">
    <location>
        <begin position="289"/>
        <end position="312"/>
    </location>
</feature>
<proteinExistence type="inferred from homology"/>
<dbReference type="PANTHER" id="PTHR11849">
    <property type="entry name" value="ETS"/>
    <property type="match status" value="1"/>
</dbReference>
<organism evidence="7">
    <name type="scientific">Caenorhabditis remanei</name>
    <name type="common">Caenorhabditis vulgaris</name>
    <dbReference type="NCBI Taxonomy" id="31234"/>
    <lineage>
        <taxon>Eukaryota</taxon>
        <taxon>Metazoa</taxon>
        <taxon>Ecdysozoa</taxon>
        <taxon>Nematoda</taxon>
        <taxon>Chromadorea</taxon>
        <taxon>Rhabditida</taxon>
        <taxon>Rhabditina</taxon>
        <taxon>Rhabditomorpha</taxon>
        <taxon>Rhabditoidea</taxon>
        <taxon>Rhabditidae</taxon>
        <taxon>Peloderinae</taxon>
        <taxon>Caenorhabditis</taxon>
    </lineage>
</organism>
<dbReference type="GO" id="GO:0000981">
    <property type="term" value="F:DNA-binding transcription factor activity, RNA polymerase II-specific"/>
    <property type="evidence" value="ECO:0007669"/>
    <property type="project" value="TreeGrafter"/>
</dbReference>
<dbReference type="InterPro" id="IPR036390">
    <property type="entry name" value="WH_DNA-bd_sf"/>
</dbReference>
<dbReference type="InterPro" id="IPR000418">
    <property type="entry name" value="Ets_dom"/>
</dbReference>
<dbReference type="PROSITE" id="PS00346">
    <property type="entry name" value="ETS_DOMAIN_2"/>
    <property type="match status" value="2"/>
</dbReference>
<dbReference type="OMA" id="GDIIEWT"/>
<reference evidence="6" key="1">
    <citation type="submission" date="2007-07" db="EMBL/GenBank/DDBJ databases">
        <title>PCAP assembly of the Caenorhabditis remanei genome.</title>
        <authorList>
            <consortium name="The Caenorhabditis remanei Sequencing Consortium"/>
            <person name="Wilson R.K."/>
        </authorList>
    </citation>
    <scope>NUCLEOTIDE SEQUENCE [LARGE SCALE GENOMIC DNA]</scope>
    <source>
        <strain evidence="6">PB4641</strain>
    </source>
</reference>
<dbReference type="Proteomes" id="UP000008281">
    <property type="component" value="Unassembled WGS sequence"/>
</dbReference>
<dbReference type="SMART" id="SM00413">
    <property type="entry name" value="ETS"/>
    <property type="match status" value="2"/>
</dbReference>
<dbReference type="Pfam" id="PF00178">
    <property type="entry name" value="Ets"/>
    <property type="match status" value="2"/>
</dbReference>
<dbReference type="GO" id="GO:0043565">
    <property type="term" value="F:sequence-specific DNA binding"/>
    <property type="evidence" value="ECO:0007669"/>
    <property type="project" value="InterPro"/>
</dbReference>
<dbReference type="FunCoup" id="E3NNI5">
    <property type="interactions" value="249"/>
</dbReference>
<dbReference type="eggNOG" id="KOG3806">
    <property type="taxonomic scope" value="Eukaryota"/>
</dbReference>
<evidence type="ECO:0000259" key="5">
    <source>
        <dbReference type="PROSITE" id="PS50061"/>
    </source>
</evidence>
<dbReference type="Gene3D" id="1.10.10.10">
    <property type="entry name" value="Winged helix-like DNA-binding domain superfamily/Winged helix DNA-binding domain"/>
    <property type="match status" value="2"/>
</dbReference>
<gene>
    <name evidence="6" type="primary">Cre-lin-1</name>
    <name evidence="6" type="ORF">CRE_30279</name>
</gene>
<keyword evidence="3" id="KW-0539">Nucleus</keyword>
<evidence type="ECO:0000256" key="1">
    <source>
        <dbReference type="ARBA" id="ARBA00005562"/>
    </source>
</evidence>
<feature type="region of interest" description="Disordered" evidence="4">
    <location>
        <begin position="234"/>
        <end position="325"/>
    </location>
</feature>
<evidence type="ECO:0000256" key="3">
    <source>
        <dbReference type="RuleBase" id="RU004019"/>
    </source>
</evidence>
<feature type="domain" description="ETS" evidence="5">
    <location>
        <begin position="92"/>
        <end position="175"/>
    </location>
</feature>
<feature type="domain" description="ETS" evidence="5">
    <location>
        <begin position="10"/>
        <end position="91"/>
    </location>
</feature>
<dbReference type="HOGENOM" id="CLU_032854_0_0_1"/>
<dbReference type="InterPro" id="IPR046328">
    <property type="entry name" value="ETS_fam"/>
</dbReference>
<evidence type="ECO:0000256" key="4">
    <source>
        <dbReference type="SAM" id="MobiDB-lite"/>
    </source>
</evidence>
<dbReference type="STRING" id="31234.E3NNI5"/>
<dbReference type="PANTHER" id="PTHR11849:SF133">
    <property type="entry name" value="ETS DOMAIN-CONTAINING PROTEIN"/>
    <property type="match status" value="1"/>
</dbReference>
<dbReference type="PRINTS" id="PR00454">
    <property type="entry name" value="ETSDOMAIN"/>
</dbReference>
<name>E3NNI5_CAERE</name>
<comment type="similarity">
    <text evidence="1 3">Belongs to the ETS family.</text>
</comment>
<dbReference type="InterPro" id="IPR036388">
    <property type="entry name" value="WH-like_DNA-bd_sf"/>
</dbReference>
<dbReference type="PROSITE" id="PS00345">
    <property type="entry name" value="ETS_DOMAIN_1"/>
    <property type="match status" value="2"/>
</dbReference>
<dbReference type="EMBL" id="DS269216">
    <property type="protein sequence ID" value="EFP10702.1"/>
    <property type="molecule type" value="Genomic_DNA"/>
</dbReference>
<dbReference type="AlphaFoldDB" id="E3NNI5"/>
<feature type="compositionally biased region" description="Low complexity" evidence="4">
    <location>
        <begin position="247"/>
        <end position="275"/>
    </location>
</feature>
<comment type="subcellular location">
    <subcellularLocation>
        <location evidence="3">Nucleus</location>
    </subcellularLocation>
</comment>
<keyword evidence="7" id="KW-1185">Reference proteome</keyword>